<proteinExistence type="predicted"/>
<comment type="caution">
    <text evidence="1">The sequence shown here is derived from an EMBL/GenBank/DDBJ whole genome shotgun (WGS) entry which is preliminary data.</text>
</comment>
<evidence type="ECO:0000313" key="1">
    <source>
        <dbReference type="EMBL" id="MUI10907.1"/>
    </source>
</evidence>
<accession>A0A6I3X3V7</accession>
<protein>
    <submittedName>
        <fullName evidence="1">Uncharacterized protein</fullName>
    </submittedName>
</protein>
<name>A0A6I3X3V7_9BURK</name>
<keyword evidence="2" id="KW-1185">Reference proteome</keyword>
<dbReference type="AlphaFoldDB" id="A0A6I3X3V7"/>
<dbReference type="Proteomes" id="UP000431684">
    <property type="component" value="Unassembled WGS sequence"/>
</dbReference>
<sequence length="103" mass="10941">MANGLLGKKAIPENMDTVVYTAPPGKVATVVINIFNRTKNTTIDPDVYVGTGVTDDDAFDGSPIQPRDVLERTQVPVSAGEKVTVRAPAIGLTVQVRGFEEDA</sequence>
<evidence type="ECO:0000313" key="2">
    <source>
        <dbReference type="Proteomes" id="UP000431684"/>
    </source>
</evidence>
<gene>
    <name evidence="1" type="ORF">GJV26_00145</name>
</gene>
<dbReference type="OrthoDB" id="8549076at2"/>
<dbReference type="RefSeq" id="WP_155706570.1">
    <property type="nucleotide sequence ID" value="NZ_BMWU01000049.1"/>
</dbReference>
<reference evidence="1 2" key="1">
    <citation type="submission" date="2019-11" db="EMBL/GenBank/DDBJ databases">
        <title>Draft Genome Sequences of Six Type Strains of the Genus Massilia.</title>
        <authorList>
            <person name="Miess H."/>
            <person name="Frediansyah A."/>
            <person name="Goeker M."/>
            <person name="Gross H."/>
        </authorList>
    </citation>
    <scope>NUCLEOTIDE SEQUENCE [LARGE SCALE GENOMIC DNA]</scope>
    <source>
        <strain evidence="1 2">DSM 17513</strain>
    </source>
</reference>
<organism evidence="1 2">
    <name type="scientific">Pseudoduganella dura</name>
    <dbReference type="NCBI Taxonomy" id="321982"/>
    <lineage>
        <taxon>Bacteria</taxon>
        <taxon>Pseudomonadati</taxon>
        <taxon>Pseudomonadota</taxon>
        <taxon>Betaproteobacteria</taxon>
        <taxon>Burkholderiales</taxon>
        <taxon>Oxalobacteraceae</taxon>
        <taxon>Telluria group</taxon>
        <taxon>Pseudoduganella</taxon>
    </lineage>
</organism>
<dbReference type="EMBL" id="WNWM01000001">
    <property type="protein sequence ID" value="MUI10907.1"/>
    <property type="molecule type" value="Genomic_DNA"/>
</dbReference>